<keyword evidence="1" id="KW-0472">Membrane</keyword>
<dbReference type="SUPFAM" id="SSF48264">
    <property type="entry name" value="Cytochrome P450"/>
    <property type="match status" value="1"/>
</dbReference>
<keyword evidence="1" id="KW-0812">Transmembrane</keyword>
<keyword evidence="1" id="KW-1133">Transmembrane helix</keyword>
<evidence type="ECO:0000256" key="1">
    <source>
        <dbReference type="SAM" id="Phobius"/>
    </source>
</evidence>
<dbReference type="GO" id="GO:0005506">
    <property type="term" value="F:iron ion binding"/>
    <property type="evidence" value="ECO:0007669"/>
    <property type="project" value="InterPro"/>
</dbReference>
<dbReference type="InterPro" id="IPR036396">
    <property type="entry name" value="Cyt_P450_sf"/>
</dbReference>
<feature type="non-terminal residue" evidence="2">
    <location>
        <position position="132"/>
    </location>
</feature>
<organism evidence="2 3">
    <name type="scientific">Adineta steineri</name>
    <dbReference type="NCBI Taxonomy" id="433720"/>
    <lineage>
        <taxon>Eukaryota</taxon>
        <taxon>Metazoa</taxon>
        <taxon>Spiralia</taxon>
        <taxon>Gnathifera</taxon>
        <taxon>Rotifera</taxon>
        <taxon>Eurotatoria</taxon>
        <taxon>Bdelloidea</taxon>
        <taxon>Adinetida</taxon>
        <taxon>Adinetidae</taxon>
        <taxon>Adineta</taxon>
    </lineage>
</organism>
<dbReference type="GO" id="GO:0004497">
    <property type="term" value="F:monooxygenase activity"/>
    <property type="evidence" value="ECO:0007669"/>
    <property type="project" value="InterPro"/>
</dbReference>
<evidence type="ECO:0000313" key="3">
    <source>
        <dbReference type="Proteomes" id="UP000663868"/>
    </source>
</evidence>
<gene>
    <name evidence="2" type="ORF">KXQ929_LOCUS38540</name>
</gene>
<sequence length="132" mass="15644">MKRFNTELFADAFSSCIFSALLTGIVLFLMYKIFQYSKQKIHFPGPKGTWYNGNLTELLADNAHEYWLKWNREHGQIFENYPKDEKVYTGFKYLSGDGLFAQLNQELWKKQRRALAPAFSHANVRHQHYIMQ</sequence>
<dbReference type="Proteomes" id="UP000663868">
    <property type="component" value="Unassembled WGS sequence"/>
</dbReference>
<accession>A0A819ZNM3</accession>
<evidence type="ECO:0000313" key="2">
    <source>
        <dbReference type="EMBL" id="CAF4173633.1"/>
    </source>
</evidence>
<name>A0A819ZNM3_9BILA</name>
<evidence type="ECO:0008006" key="4">
    <source>
        <dbReference type="Google" id="ProtNLM"/>
    </source>
</evidence>
<comment type="caution">
    <text evidence="2">The sequence shown here is derived from an EMBL/GenBank/DDBJ whole genome shotgun (WGS) entry which is preliminary data.</text>
</comment>
<dbReference type="Gene3D" id="1.10.630.10">
    <property type="entry name" value="Cytochrome P450"/>
    <property type="match status" value="1"/>
</dbReference>
<feature type="transmembrane region" description="Helical" evidence="1">
    <location>
        <begin position="12"/>
        <end position="31"/>
    </location>
</feature>
<dbReference type="EMBL" id="CAJOBB010006924">
    <property type="protein sequence ID" value="CAF4173633.1"/>
    <property type="molecule type" value="Genomic_DNA"/>
</dbReference>
<dbReference type="GO" id="GO:0020037">
    <property type="term" value="F:heme binding"/>
    <property type="evidence" value="ECO:0007669"/>
    <property type="project" value="InterPro"/>
</dbReference>
<dbReference type="GO" id="GO:0016705">
    <property type="term" value="F:oxidoreductase activity, acting on paired donors, with incorporation or reduction of molecular oxygen"/>
    <property type="evidence" value="ECO:0007669"/>
    <property type="project" value="InterPro"/>
</dbReference>
<protein>
    <recommendedName>
        <fullName evidence="4">Cytochrome P450</fullName>
    </recommendedName>
</protein>
<reference evidence="2" key="1">
    <citation type="submission" date="2021-02" db="EMBL/GenBank/DDBJ databases">
        <authorList>
            <person name="Nowell W R."/>
        </authorList>
    </citation>
    <scope>NUCLEOTIDE SEQUENCE</scope>
</reference>
<dbReference type="AlphaFoldDB" id="A0A819ZNM3"/>
<proteinExistence type="predicted"/>